<dbReference type="AlphaFoldDB" id="A0AAE1I229"/>
<feature type="signal peptide" evidence="2">
    <location>
        <begin position="1"/>
        <end position="21"/>
    </location>
</feature>
<feature type="compositionally biased region" description="Basic and acidic residues" evidence="1">
    <location>
        <begin position="73"/>
        <end position="83"/>
    </location>
</feature>
<reference evidence="3" key="1">
    <citation type="submission" date="2021-07" db="EMBL/GenBank/DDBJ databases">
        <authorList>
            <person name="Catto M.A."/>
            <person name="Jacobson A."/>
            <person name="Kennedy G."/>
            <person name="Labadie P."/>
            <person name="Hunt B.G."/>
            <person name="Srinivasan R."/>
        </authorList>
    </citation>
    <scope>NUCLEOTIDE SEQUENCE</scope>
    <source>
        <strain evidence="3">PL_HMW_Pooled</strain>
        <tissue evidence="3">Head</tissue>
    </source>
</reference>
<feature type="compositionally biased region" description="Low complexity" evidence="1">
    <location>
        <begin position="85"/>
        <end position="94"/>
    </location>
</feature>
<gene>
    <name evidence="3" type="ORF">KUF71_024842</name>
</gene>
<name>A0AAE1I229_9NEOP</name>
<feature type="compositionally biased region" description="Basic residues" evidence="1">
    <location>
        <begin position="95"/>
        <end position="104"/>
    </location>
</feature>
<reference evidence="3" key="2">
    <citation type="journal article" date="2023" name="BMC Genomics">
        <title>Pest status, molecular evolution, and epigenetic factors derived from the genome assembly of Frankliniella fusca, a thysanopteran phytovirus vector.</title>
        <authorList>
            <person name="Catto M.A."/>
            <person name="Labadie P.E."/>
            <person name="Jacobson A.L."/>
            <person name="Kennedy G.G."/>
            <person name="Srinivasan R."/>
            <person name="Hunt B.G."/>
        </authorList>
    </citation>
    <scope>NUCLEOTIDE SEQUENCE</scope>
    <source>
        <strain evidence="3">PL_HMW_Pooled</strain>
    </source>
</reference>
<protein>
    <submittedName>
        <fullName evidence="3">Polypyrimidine tract-binding protein 2</fullName>
    </submittedName>
</protein>
<evidence type="ECO:0000256" key="1">
    <source>
        <dbReference type="SAM" id="MobiDB-lite"/>
    </source>
</evidence>
<feature type="region of interest" description="Disordered" evidence="1">
    <location>
        <begin position="54"/>
        <end position="104"/>
    </location>
</feature>
<evidence type="ECO:0000313" key="3">
    <source>
        <dbReference type="EMBL" id="KAK3930930.1"/>
    </source>
</evidence>
<organism evidence="3 4">
    <name type="scientific">Frankliniella fusca</name>
    <dbReference type="NCBI Taxonomy" id="407009"/>
    <lineage>
        <taxon>Eukaryota</taxon>
        <taxon>Metazoa</taxon>
        <taxon>Ecdysozoa</taxon>
        <taxon>Arthropoda</taxon>
        <taxon>Hexapoda</taxon>
        <taxon>Insecta</taxon>
        <taxon>Pterygota</taxon>
        <taxon>Neoptera</taxon>
        <taxon>Paraneoptera</taxon>
        <taxon>Thysanoptera</taxon>
        <taxon>Terebrantia</taxon>
        <taxon>Thripoidea</taxon>
        <taxon>Thripidae</taxon>
        <taxon>Frankliniella</taxon>
    </lineage>
</organism>
<feature type="chain" id="PRO_5041927392" evidence="2">
    <location>
        <begin position="22"/>
        <end position="104"/>
    </location>
</feature>
<evidence type="ECO:0000256" key="2">
    <source>
        <dbReference type="SAM" id="SignalP"/>
    </source>
</evidence>
<dbReference type="Proteomes" id="UP001219518">
    <property type="component" value="Unassembled WGS sequence"/>
</dbReference>
<sequence length="104" mass="10808">MNRFLIIFAVLAAMVATLAMAAPSGVSDSGMFRNPGSPTDRRVIKFADGTQSDATYNHISGQSTTGFHTVGTDARKTSPERQGQKSSGGEASTSKKGKGKGKGK</sequence>
<comment type="caution">
    <text evidence="3">The sequence shown here is derived from an EMBL/GenBank/DDBJ whole genome shotgun (WGS) entry which is preliminary data.</text>
</comment>
<proteinExistence type="predicted"/>
<dbReference type="EMBL" id="JAHWGI010001416">
    <property type="protein sequence ID" value="KAK3930930.1"/>
    <property type="molecule type" value="Genomic_DNA"/>
</dbReference>
<evidence type="ECO:0000313" key="4">
    <source>
        <dbReference type="Proteomes" id="UP001219518"/>
    </source>
</evidence>
<feature type="compositionally biased region" description="Polar residues" evidence="1">
    <location>
        <begin position="54"/>
        <end position="67"/>
    </location>
</feature>
<keyword evidence="2" id="KW-0732">Signal</keyword>
<accession>A0AAE1I229</accession>
<keyword evidence="4" id="KW-1185">Reference proteome</keyword>